<reference evidence="2" key="1">
    <citation type="submission" date="2016-11" db="UniProtKB">
        <authorList>
            <consortium name="WormBaseParasite"/>
        </authorList>
    </citation>
    <scope>IDENTIFICATION</scope>
    <source>
        <strain evidence="2">KR3021</strain>
    </source>
</reference>
<evidence type="ECO:0000313" key="2">
    <source>
        <dbReference type="WBParaSite" id="RSKR_0000254566.1"/>
    </source>
</evidence>
<evidence type="ECO:0000313" key="1">
    <source>
        <dbReference type="Proteomes" id="UP000095286"/>
    </source>
</evidence>
<sequence length="143" mass="16558">MGREYLKSIHGICSIISIIFGFLGLIASTCFSTNADFYILLVWSGKFWPSLVILLLFFDFIYNLYCTITQIQDIESVLSESKLKVRLIKFILFILIVAVVESRYVDLYAKDPIFGIRYVFIMICAWIMFLVHVIQGLFIIFKG</sequence>
<dbReference type="Proteomes" id="UP000095286">
    <property type="component" value="Unplaced"/>
</dbReference>
<proteinExistence type="predicted"/>
<name>A0AC35TMZ3_9BILA</name>
<protein>
    <submittedName>
        <fullName evidence="2">DUF5079 family protein</fullName>
    </submittedName>
</protein>
<accession>A0AC35TMZ3</accession>
<dbReference type="WBParaSite" id="RSKR_0000254566.1">
    <property type="protein sequence ID" value="RSKR_0000254566.1"/>
    <property type="gene ID" value="RSKR_0000254566"/>
</dbReference>
<organism evidence="1 2">
    <name type="scientific">Rhabditophanes sp. KR3021</name>
    <dbReference type="NCBI Taxonomy" id="114890"/>
    <lineage>
        <taxon>Eukaryota</taxon>
        <taxon>Metazoa</taxon>
        <taxon>Ecdysozoa</taxon>
        <taxon>Nematoda</taxon>
        <taxon>Chromadorea</taxon>
        <taxon>Rhabditida</taxon>
        <taxon>Tylenchina</taxon>
        <taxon>Panagrolaimomorpha</taxon>
        <taxon>Strongyloidoidea</taxon>
        <taxon>Alloionematidae</taxon>
        <taxon>Rhabditophanes</taxon>
    </lineage>
</organism>